<feature type="transmembrane region" description="Helical" evidence="1">
    <location>
        <begin position="209"/>
        <end position="230"/>
    </location>
</feature>
<dbReference type="PANTHER" id="PTHR36435:SF1">
    <property type="entry name" value="CAAX AMINO TERMINAL PROTEASE FAMILY PROTEIN"/>
    <property type="match status" value="1"/>
</dbReference>
<evidence type="ECO:0000313" key="4">
    <source>
        <dbReference type="Proteomes" id="UP000193920"/>
    </source>
</evidence>
<dbReference type="EMBL" id="MCOG01000037">
    <property type="protein sequence ID" value="ORY72845.1"/>
    <property type="molecule type" value="Genomic_DNA"/>
</dbReference>
<dbReference type="Pfam" id="PF02517">
    <property type="entry name" value="Rce1-like"/>
    <property type="match status" value="1"/>
</dbReference>
<dbReference type="AlphaFoldDB" id="A0A1Y2EPR4"/>
<feature type="transmembrane region" description="Helical" evidence="1">
    <location>
        <begin position="126"/>
        <end position="145"/>
    </location>
</feature>
<reference evidence="3 4" key="1">
    <citation type="submission" date="2016-08" db="EMBL/GenBank/DDBJ databases">
        <title>A Parts List for Fungal Cellulosomes Revealed by Comparative Genomics.</title>
        <authorList>
            <consortium name="DOE Joint Genome Institute"/>
            <person name="Haitjema C.H."/>
            <person name="Gilmore S.P."/>
            <person name="Henske J.K."/>
            <person name="Solomon K.V."/>
            <person name="De Groot R."/>
            <person name="Kuo A."/>
            <person name="Mondo S.J."/>
            <person name="Salamov A.A."/>
            <person name="Labutti K."/>
            <person name="Zhao Z."/>
            <person name="Chiniquy J."/>
            <person name="Barry K."/>
            <person name="Brewer H.M."/>
            <person name="Purvine S.O."/>
            <person name="Wright A.T."/>
            <person name="Boxma B."/>
            <person name="Van Alen T."/>
            <person name="Hackstein J.H."/>
            <person name="Baker S.E."/>
            <person name="Grigoriev I.V."/>
            <person name="O'Malley M.A."/>
        </authorList>
    </citation>
    <scope>NUCLEOTIDE SEQUENCE [LARGE SCALE GENOMIC DNA]</scope>
    <source>
        <strain evidence="3 4">G1</strain>
    </source>
</reference>
<dbReference type="InterPro" id="IPR052710">
    <property type="entry name" value="CAAX_protease"/>
</dbReference>
<keyword evidence="4" id="KW-1185">Reference proteome</keyword>
<evidence type="ECO:0000313" key="3">
    <source>
        <dbReference type="EMBL" id="ORY72845.1"/>
    </source>
</evidence>
<keyword evidence="1" id="KW-1133">Transmembrane helix</keyword>
<gene>
    <name evidence="3" type="ORF">LY90DRAFT_666948</name>
</gene>
<feature type="transmembrane region" description="Helical" evidence="1">
    <location>
        <begin position="157"/>
        <end position="179"/>
    </location>
</feature>
<sequence length="231" mass="26662">MALNTVKFVKIEDKDNIEGNENKENIEENGEKEEESMEFLKTYNDNVTVIEVKDNNVLMDSDKKIEKVENPISFKEQFINKRVYAVGVSTGISMIGFNLFCSFFVLNNTSENKNQNSIIEYVKRSPVMMTLVIGLISPVLEEFVFRRLIFGYLRKYSAVLAYSFSCLLFTLSHFGFSYHLVHDELIYFPIYLFLSIQLTVAYDIDKCILASIIAHIINNILSIIEIIFIVL</sequence>
<organism evidence="3 4">
    <name type="scientific">Neocallimastix californiae</name>
    <dbReference type="NCBI Taxonomy" id="1754190"/>
    <lineage>
        <taxon>Eukaryota</taxon>
        <taxon>Fungi</taxon>
        <taxon>Fungi incertae sedis</taxon>
        <taxon>Chytridiomycota</taxon>
        <taxon>Chytridiomycota incertae sedis</taxon>
        <taxon>Neocallimastigomycetes</taxon>
        <taxon>Neocallimastigales</taxon>
        <taxon>Neocallimastigaceae</taxon>
        <taxon>Neocallimastix</taxon>
    </lineage>
</organism>
<proteinExistence type="predicted"/>
<evidence type="ECO:0000259" key="2">
    <source>
        <dbReference type="Pfam" id="PF02517"/>
    </source>
</evidence>
<evidence type="ECO:0000256" key="1">
    <source>
        <dbReference type="SAM" id="Phobius"/>
    </source>
</evidence>
<dbReference type="Proteomes" id="UP000193920">
    <property type="component" value="Unassembled WGS sequence"/>
</dbReference>
<protein>
    <recommendedName>
        <fullName evidence="2">CAAX prenyl protease 2/Lysostaphin resistance protein A-like domain-containing protein</fullName>
    </recommendedName>
</protein>
<dbReference type="GO" id="GO:0004175">
    <property type="term" value="F:endopeptidase activity"/>
    <property type="evidence" value="ECO:0007669"/>
    <property type="project" value="UniProtKB-ARBA"/>
</dbReference>
<dbReference type="GO" id="GO:0080120">
    <property type="term" value="P:CAAX-box protein maturation"/>
    <property type="evidence" value="ECO:0007669"/>
    <property type="project" value="UniProtKB-ARBA"/>
</dbReference>
<accession>A0A1Y2EPR4</accession>
<keyword evidence="1" id="KW-0812">Transmembrane</keyword>
<comment type="caution">
    <text evidence="3">The sequence shown here is derived from an EMBL/GenBank/DDBJ whole genome shotgun (WGS) entry which is preliminary data.</text>
</comment>
<dbReference type="SUPFAM" id="SSF103473">
    <property type="entry name" value="MFS general substrate transporter"/>
    <property type="match status" value="1"/>
</dbReference>
<feature type="transmembrane region" description="Helical" evidence="1">
    <location>
        <begin position="83"/>
        <end position="106"/>
    </location>
</feature>
<dbReference type="PANTHER" id="PTHR36435">
    <property type="entry name" value="SLR1288 PROTEIN"/>
    <property type="match status" value="1"/>
</dbReference>
<name>A0A1Y2EPR4_9FUNG</name>
<keyword evidence="1" id="KW-0472">Membrane</keyword>
<feature type="transmembrane region" description="Helical" evidence="1">
    <location>
        <begin position="185"/>
        <end position="202"/>
    </location>
</feature>
<dbReference type="InterPro" id="IPR003675">
    <property type="entry name" value="Rce1/LyrA-like_dom"/>
</dbReference>
<feature type="domain" description="CAAX prenyl protease 2/Lysostaphin resistance protein A-like" evidence="2">
    <location>
        <begin position="125"/>
        <end position="221"/>
    </location>
</feature>
<dbReference type="InterPro" id="IPR036259">
    <property type="entry name" value="MFS_trans_sf"/>
</dbReference>